<reference evidence="4" key="4">
    <citation type="journal article" date="2015" name="G3 (Bethesda)">
        <title>Genome sequences of three phytopathogenic species of the Magnaporthaceae family of fungi.</title>
        <authorList>
            <person name="Okagaki L.H."/>
            <person name="Nunes C.C."/>
            <person name="Sailsbery J."/>
            <person name="Clay B."/>
            <person name="Brown D."/>
            <person name="John T."/>
            <person name="Oh Y."/>
            <person name="Young N."/>
            <person name="Fitzgerald M."/>
            <person name="Haas B.J."/>
            <person name="Zeng Q."/>
            <person name="Young S."/>
            <person name="Adiconis X."/>
            <person name="Fan L."/>
            <person name="Levin J.Z."/>
            <person name="Mitchell T.K."/>
            <person name="Okubara P.A."/>
            <person name="Farman M.L."/>
            <person name="Kohn L.M."/>
            <person name="Birren B."/>
            <person name="Ma L.-J."/>
            <person name="Dean R.A."/>
        </authorList>
    </citation>
    <scope>NUCLEOTIDE SEQUENCE</scope>
    <source>
        <strain evidence="4">ATCC 64411 / 73-15</strain>
    </source>
</reference>
<name>A0A0C4E456_MAGP6</name>
<dbReference type="OrthoDB" id="2107166at2759"/>
<feature type="domain" description="Cyanovirin-N" evidence="2">
    <location>
        <begin position="99"/>
        <end position="196"/>
    </location>
</feature>
<feature type="chain" id="PRO_5009385784" description="Cyanovirin-N domain-containing protein" evidence="1">
    <location>
        <begin position="17"/>
        <end position="197"/>
    </location>
</feature>
<dbReference type="EMBL" id="GL876971">
    <property type="protein sequence ID" value="KLU88258.1"/>
    <property type="molecule type" value="Genomic_DNA"/>
</dbReference>
<proteinExistence type="predicted"/>
<dbReference type="Gene3D" id="2.30.60.10">
    <property type="entry name" value="Cyanovirin-N"/>
    <property type="match status" value="1"/>
</dbReference>
<dbReference type="SUPFAM" id="SSF51322">
    <property type="entry name" value="Cyanovirin-N"/>
    <property type="match status" value="1"/>
</dbReference>
<sequence length="197" mass="21802">MPTLKTIVHTLSLTVALPCPTLGYAAARAPKPAEPLVGSAAAAEAWRYGSGSGSRHASGQDASKPIAADRTALHGTATPPPVETVGPLAGGYTQTCYMYDMSNGYEDDQEGHLLACRCYDQYSRWHYTTAHLNERLGNDNGRFVWYSKDYRASCNHSILWKERHYMSTCAMRDGRLTLAEIDLDLYIRNIHGQLKMM</sequence>
<reference evidence="4" key="5">
    <citation type="submission" date="2015-06" db="UniProtKB">
        <authorList>
            <consortium name="EnsemblFungi"/>
        </authorList>
    </citation>
    <scope>IDENTIFICATION</scope>
    <source>
        <strain evidence="4">ATCC 64411</strain>
    </source>
</reference>
<dbReference type="eggNOG" id="ENOG502RMQ5">
    <property type="taxonomic scope" value="Eukaryota"/>
</dbReference>
<accession>A0A0C4E456</accession>
<evidence type="ECO:0000313" key="3">
    <source>
        <dbReference type="EMBL" id="KLU88258.1"/>
    </source>
</evidence>
<keyword evidence="5" id="KW-1185">Reference proteome</keyword>
<keyword evidence="1" id="KW-0732">Signal</keyword>
<reference evidence="3" key="2">
    <citation type="submission" date="2010-05" db="EMBL/GenBank/DDBJ databases">
        <title>The Genome Sequence of Magnaporthe poae strain ATCC 64411.</title>
        <authorList>
            <consortium name="The Broad Institute Genome Sequencing Platform"/>
            <consortium name="Broad Institute Genome Sequencing Center for Infectious Disease"/>
            <person name="Ma L.-J."/>
            <person name="Dead R."/>
            <person name="Young S."/>
            <person name="Zeng Q."/>
            <person name="Koehrsen M."/>
            <person name="Alvarado L."/>
            <person name="Berlin A."/>
            <person name="Chapman S.B."/>
            <person name="Chen Z."/>
            <person name="Freedman E."/>
            <person name="Gellesch M."/>
            <person name="Goldberg J."/>
            <person name="Griggs A."/>
            <person name="Gujja S."/>
            <person name="Heilman E.R."/>
            <person name="Heiman D."/>
            <person name="Hepburn T."/>
            <person name="Howarth C."/>
            <person name="Jen D."/>
            <person name="Larson L."/>
            <person name="Mehta T."/>
            <person name="Neiman D."/>
            <person name="Pearson M."/>
            <person name="Roberts A."/>
            <person name="Saif S."/>
            <person name="Shea T."/>
            <person name="Shenoy N."/>
            <person name="Sisk P."/>
            <person name="Stolte C."/>
            <person name="Sykes S."/>
            <person name="Walk T."/>
            <person name="White J."/>
            <person name="Yandava C."/>
            <person name="Haas B."/>
            <person name="Nusbaum C."/>
            <person name="Birren B."/>
        </authorList>
    </citation>
    <scope>NUCLEOTIDE SEQUENCE</scope>
    <source>
        <strain evidence="3">ATCC 64411</strain>
    </source>
</reference>
<evidence type="ECO:0000313" key="5">
    <source>
        <dbReference type="Proteomes" id="UP000011715"/>
    </source>
</evidence>
<dbReference type="InterPro" id="IPR011058">
    <property type="entry name" value="Cyanovirin-N"/>
</dbReference>
<evidence type="ECO:0000259" key="2">
    <source>
        <dbReference type="SMART" id="SM01111"/>
    </source>
</evidence>
<evidence type="ECO:0000256" key="1">
    <source>
        <dbReference type="SAM" id="SignalP"/>
    </source>
</evidence>
<gene>
    <name evidence="3" type="ORF">MAPG_07245</name>
</gene>
<evidence type="ECO:0000313" key="4">
    <source>
        <dbReference type="EnsemblFungi" id="MAPG_07245T0"/>
    </source>
</evidence>
<dbReference type="EnsemblFungi" id="MAPG_07245T0">
    <property type="protein sequence ID" value="MAPG_07245T0"/>
    <property type="gene ID" value="MAPG_07245"/>
</dbReference>
<reference evidence="3" key="3">
    <citation type="submission" date="2011-03" db="EMBL/GenBank/DDBJ databases">
        <title>Annotation of Magnaporthe poae ATCC 64411.</title>
        <authorList>
            <person name="Ma L.-J."/>
            <person name="Dead R."/>
            <person name="Young S.K."/>
            <person name="Zeng Q."/>
            <person name="Gargeya S."/>
            <person name="Fitzgerald M."/>
            <person name="Haas B."/>
            <person name="Abouelleil A."/>
            <person name="Alvarado L."/>
            <person name="Arachchi H.M."/>
            <person name="Berlin A."/>
            <person name="Brown A."/>
            <person name="Chapman S.B."/>
            <person name="Chen Z."/>
            <person name="Dunbar C."/>
            <person name="Freedman E."/>
            <person name="Gearin G."/>
            <person name="Gellesch M."/>
            <person name="Goldberg J."/>
            <person name="Griggs A."/>
            <person name="Gujja S."/>
            <person name="Heiman D."/>
            <person name="Howarth C."/>
            <person name="Larson L."/>
            <person name="Lui A."/>
            <person name="MacDonald P.J.P."/>
            <person name="Mehta T."/>
            <person name="Montmayeur A."/>
            <person name="Murphy C."/>
            <person name="Neiman D."/>
            <person name="Pearson M."/>
            <person name="Priest M."/>
            <person name="Roberts A."/>
            <person name="Saif S."/>
            <person name="Shea T."/>
            <person name="Shenoy N."/>
            <person name="Sisk P."/>
            <person name="Stolte C."/>
            <person name="Sykes S."/>
            <person name="Yandava C."/>
            <person name="Wortman J."/>
            <person name="Nusbaum C."/>
            <person name="Birren B."/>
        </authorList>
    </citation>
    <scope>NUCLEOTIDE SEQUENCE</scope>
    <source>
        <strain evidence="3">ATCC 64411</strain>
    </source>
</reference>
<reference evidence="5" key="1">
    <citation type="submission" date="2010-05" db="EMBL/GenBank/DDBJ databases">
        <title>The genome sequence of Magnaporthe poae strain ATCC 64411.</title>
        <authorList>
            <person name="Ma L.-J."/>
            <person name="Dead R."/>
            <person name="Young S."/>
            <person name="Zeng Q."/>
            <person name="Koehrsen M."/>
            <person name="Alvarado L."/>
            <person name="Berlin A."/>
            <person name="Chapman S.B."/>
            <person name="Chen Z."/>
            <person name="Freedman E."/>
            <person name="Gellesch M."/>
            <person name="Goldberg J."/>
            <person name="Griggs A."/>
            <person name="Gujja S."/>
            <person name="Heilman E.R."/>
            <person name="Heiman D."/>
            <person name="Hepburn T."/>
            <person name="Howarth C."/>
            <person name="Jen D."/>
            <person name="Larson L."/>
            <person name="Mehta T."/>
            <person name="Neiman D."/>
            <person name="Pearson M."/>
            <person name="Roberts A."/>
            <person name="Saif S."/>
            <person name="Shea T."/>
            <person name="Shenoy N."/>
            <person name="Sisk P."/>
            <person name="Stolte C."/>
            <person name="Sykes S."/>
            <person name="Walk T."/>
            <person name="White J."/>
            <person name="Yandava C."/>
            <person name="Haas B."/>
            <person name="Nusbaum C."/>
            <person name="Birren B."/>
        </authorList>
    </citation>
    <scope>NUCLEOTIDE SEQUENCE [LARGE SCALE GENOMIC DNA]</scope>
    <source>
        <strain evidence="5">ATCC 64411 / 73-15</strain>
    </source>
</reference>
<dbReference type="SMART" id="SM01111">
    <property type="entry name" value="CVNH"/>
    <property type="match status" value="1"/>
</dbReference>
<organism evidence="4 5">
    <name type="scientific">Magnaporthiopsis poae (strain ATCC 64411 / 73-15)</name>
    <name type="common">Kentucky bluegrass fungus</name>
    <name type="synonym">Magnaporthe poae</name>
    <dbReference type="NCBI Taxonomy" id="644358"/>
    <lineage>
        <taxon>Eukaryota</taxon>
        <taxon>Fungi</taxon>
        <taxon>Dikarya</taxon>
        <taxon>Ascomycota</taxon>
        <taxon>Pezizomycotina</taxon>
        <taxon>Sordariomycetes</taxon>
        <taxon>Sordariomycetidae</taxon>
        <taxon>Magnaporthales</taxon>
        <taxon>Magnaporthaceae</taxon>
        <taxon>Magnaporthiopsis</taxon>
    </lineage>
</organism>
<dbReference type="AlphaFoldDB" id="A0A0C4E456"/>
<dbReference type="Proteomes" id="UP000011715">
    <property type="component" value="Unassembled WGS sequence"/>
</dbReference>
<protein>
    <recommendedName>
        <fullName evidence="2">Cyanovirin-N domain-containing protein</fullName>
    </recommendedName>
</protein>
<feature type="signal peptide" evidence="1">
    <location>
        <begin position="1"/>
        <end position="16"/>
    </location>
</feature>
<dbReference type="Pfam" id="PF08881">
    <property type="entry name" value="CVNH"/>
    <property type="match status" value="1"/>
</dbReference>
<dbReference type="InterPro" id="IPR036673">
    <property type="entry name" value="Cyanovirin-N_sf"/>
</dbReference>
<dbReference type="VEuPathDB" id="FungiDB:MAPG_07245"/>
<dbReference type="EMBL" id="ADBL01001753">
    <property type="status" value="NOT_ANNOTATED_CDS"/>
    <property type="molecule type" value="Genomic_DNA"/>
</dbReference>